<accession>A0A0A9XLL2</accession>
<dbReference type="EMBL" id="GDHC01013328">
    <property type="protein sequence ID" value="JAQ05301.1"/>
    <property type="molecule type" value="Transcribed_RNA"/>
</dbReference>
<dbReference type="Gene3D" id="3.40.50.2020">
    <property type="match status" value="1"/>
</dbReference>
<sequence length="158" mass="17764">MKLVAREYAKVLGHYQFDRIVGLPYAALPIASAISLEMNVPLIYPRREAKAYGTKAAIEGEYKAGERVVIIDDLVSTGETKVEAIDKLKSVGLKIVAIVVLIDREMGAKKFLNDLGYEFEAVVGLYRLLPMWRQLESITQEQANEVKQFLGQYQKSKL</sequence>
<name>A0A0A9XLL2_LYGHE</name>
<dbReference type="Pfam" id="PF00156">
    <property type="entry name" value="Pribosyltran"/>
    <property type="match status" value="1"/>
</dbReference>
<organism evidence="8">
    <name type="scientific">Lygus hesperus</name>
    <name type="common">Western plant bug</name>
    <dbReference type="NCBI Taxonomy" id="30085"/>
    <lineage>
        <taxon>Eukaryota</taxon>
        <taxon>Metazoa</taxon>
        <taxon>Ecdysozoa</taxon>
        <taxon>Arthropoda</taxon>
        <taxon>Hexapoda</taxon>
        <taxon>Insecta</taxon>
        <taxon>Pterygota</taxon>
        <taxon>Neoptera</taxon>
        <taxon>Paraneoptera</taxon>
        <taxon>Hemiptera</taxon>
        <taxon>Heteroptera</taxon>
        <taxon>Panheteroptera</taxon>
        <taxon>Cimicomorpha</taxon>
        <taxon>Miridae</taxon>
        <taxon>Mirini</taxon>
        <taxon>Lygus</taxon>
    </lineage>
</organism>
<evidence type="ECO:0000313" key="7">
    <source>
        <dbReference type="EMBL" id="JAG20862.1"/>
    </source>
</evidence>
<protein>
    <recommendedName>
        <fullName evidence="2">orotate phosphoribosyltransferase</fullName>
        <ecNumber evidence="2">2.4.2.10</ecNumber>
    </recommendedName>
</protein>
<dbReference type="UniPathway" id="UPA00070">
    <property type="reaction ID" value="UER00119"/>
</dbReference>
<keyword evidence="3" id="KW-0328">Glycosyltransferase</keyword>
<dbReference type="EMBL" id="GBHO01022742">
    <property type="protein sequence ID" value="JAG20862.1"/>
    <property type="molecule type" value="Transcribed_RNA"/>
</dbReference>
<dbReference type="GO" id="GO:0004588">
    <property type="term" value="F:orotate phosphoribosyltransferase activity"/>
    <property type="evidence" value="ECO:0007669"/>
    <property type="project" value="UniProtKB-EC"/>
</dbReference>
<dbReference type="GO" id="GO:0044205">
    <property type="term" value="P:'de novo' UMP biosynthetic process"/>
    <property type="evidence" value="ECO:0007669"/>
    <property type="project" value="UniProtKB-UniPathway"/>
</dbReference>
<evidence type="ECO:0000256" key="3">
    <source>
        <dbReference type="ARBA" id="ARBA00022676"/>
    </source>
</evidence>
<evidence type="ECO:0000313" key="9">
    <source>
        <dbReference type="EMBL" id="JAQ05301.1"/>
    </source>
</evidence>
<comment type="pathway">
    <text evidence="1">Pyrimidine metabolism; UMP biosynthesis via de novo pathway; UMP from orotate: step 1/2.</text>
</comment>
<dbReference type="AlphaFoldDB" id="A0A0A9XLL2"/>
<keyword evidence="5" id="KW-0665">Pyrimidine biosynthesis</keyword>
<reference evidence="8" key="1">
    <citation type="journal article" date="2014" name="PLoS ONE">
        <title>Transcriptome-Based Identification of ABC Transporters in the Western Tarnished Plant Bug Lygus hesperus.</title>
        <authorList>
            <person name="Hull J.J."/>
            <person name="Chaney K."/>
            <person name="Geib S.M."/>
            <person name="Fabrick J.A."/>
            <person name="Brent C.S."/>
            <person name="Walsh D."/>
            <person name="Lavine L.C."/>
        </authorList>
    </citation>
    <scope>NUCLEOTIDE SEQUENCE</scope>
</reference>
<feature type="domain" description="Phosphoribosyltransferase" evidence="6">
    <location>
        <begin position="9"/>
        <end position="109"/>
    </location>
</feature>
<keyword evidence="4" id="KW-0808">Transferase</keyword>
<evidence type="ECO:0000259" key="6">
    <source>
        <dbReference type="Pfam" id="PF00156"/>
    </source>
</evidence>
<evidence type="ECO:0000256" key="4">
    <source>
        <dbReference type="ARBA" id="ARBA00022679"/>
    </source>
</evidence>
<dbReference type="GO" id="GO:0019856">
    <property type="term" value="P:pyrimidine nucleobase biosynthetic process"/>
    <property type="evidence" value="ECO:0007669"/>
    <property type="project" value="TreeGrafter"/>
</dbReference>
<evidence type="ECO:0000313" key="8">
    <source>
        <dbReference type="EMBL" id="JAG20864.1"/>
    </source>
</evidence>
<evidence type="ECO:0000256" key="5">
    <source>
        <dbReference type="ARBA" id="ARBA00022975"/>
    </source>
</evidence>
<dbReference type="PANTHER" id="PTHR19278:SF9">
    <property type="entry name" value="URIDINE 5'-MONOPHOSPHATE SYNTHASE"/>
    <property type="match status" value="1"/>
</dbReference>
<dbReference type="SUPFAM" id="SSF53271">
    <property type="entry name" value="PRTase-like"/>
    <property type="match status" value="1"/>
</dbReference>
<evidence type="ECO:0000256" key="1">
    <source>
        <dbReference type="ARBA" id="ARBA00004889"/>
    </source>
</evidence>
<dbReference type="InterPro" id="IPR000836">
    <property type="entry name" value="PRTase_dom"/>
</dbReference>
<gene>
    <name evidence="8" type="primary">pyr56_0</name>
    <name evidence="9" type="synonym">pyr56</name>
    <name evidence="7" type="synonym">pyr56_1</name>
    <name evidence="7" type="ORF">CM83_4215</name>
    <name evidence="8" type="ORF">CM83_4216</name>
    <name evidence="9" type="ORF">g.3885</name>
</gene>
<dbReference type="HAMAP" id="MF_01208">
    <property type="entry name" value="PyrE"/>
    <property type="match status" value="1"/>
</dbReference>
<proteinExistence type="inferred from homology"/>
<reference evidence="8" key="2">
    <citation type="submission" date="2014-07" db="EMBL/GenBank/DDBJ databases">
        <authorList>
            <person name="Hull J."/>
        </authorList>
    </citation>
    <scope>NUCLEOTIDE SEQUENCE</scope>
</reference>
<dbReference type="CDD" id="cd06223">
    <property type="entry name" value="PRTases_typeI"/>
    <property type="match status" value="1"/>
</dbReference>
<dbReference type="EC" id="2.4.2.10" evidence="2"/>
<dbReference type="InterPro" id="IPR023031">
    <property type="entry name" value="OPRT"/>
</dbReference>
<reference evidence="9" key="3">
    <citation type="journal article" date="2016" name="Gigascience">
        <title>De novo construction of an expanded transcriptome assembly for the western tarnished plant bug, Lygus hesperus.</title>
        <authorList>
            <person name="Tassone E.E."/>
            <person name="Geib S.M."/>
            <person name="Hall B."/>
            <person name="Fabrick J.A."/>
            <person name="Brent C.S."/>
            <person name="Hull J.J."/>
        </authorList>
    </citation>
    <scope>NUCLEOTIDE SEQUENCE</scope>
</reference>
<dbReference type="GO" id="GO:0004590">
    <property type="term" value="F:orotidine-5'-phosphate decarboxylase activity"/>
    <property type="evidence" value="ECO:0007669"/>
    <property type="project" value="TreeGrafter"/>
</dbReference>
<dbReference type="InterPro" id="IPR029057">
    <property type="entry name" value="PRTase-like"/>
</dbReference>
<dbReference type="EMBL" id="GBHO01022740">
    <property type="protein sequence ID" value="JAG20864.1"/>
    <property type="molecule type" value="Transcribed_RNA"/>
</dbReference>
<evidence type="ECO:0000256" key="2">
    <source>
        <dbReference type="ARBA" id="ARBA00011971"/>
    </source>
</evidence>
<dbReference type="PANTHER" id="PTHR19278">
    <property type="entry name" value="OROTATE PHOSPHORIBOSYLTRANSFERASE"/>
    <property type="match status" value="1"/>
</dbReference>